<comment type="caution">
    <text evidence="11">The sequence shown here is derived from an EMBL/GenBank/DDBJ whole genome shotgun (WGS) entry which is preliminary data.</text>
</comment>
<keyword evidence="4" id="KW-0677">Repeat</keyword>
<dbReference type="InterPro" id="IPR001245">
    <property type="entry name" value="Ser-Thr/Tyr_kinase_cat_dom"/>
</dbReference>
<evidence type="ECO:0000256" key="6">
    <source>
        <dbReference type="ARBA" id="ARBA00023136"/>
    </source>
</evidence>
<feature type="transmembrane region" description="Helical" evidence="8">
    <location>
        <begin position="265"/>
        <end position="289"/>
    </location>
</feature>
<dbReference type="CDD" id="cd14066">
    <property type="entry name" value="STKc_IRAK"/>
    <property type="match status" value="1"/>
</dbReference>
<keyword evidence="6 8" id="KW-0472">Membrane</keyword>
<reference evidence="11 12" key="1">
    <citation type="journal article" date="2021" name="Comput. Struct. Biotechnol. J.">
        <title>De novo genome assembly of the potent medicinal plant Rehmannia glutinosa using nanopore technology.</title>
        <authorList>
            <person name="Ma L."/>
            <person name="Dong C."/>
            <person name="Song C."/>
            <person name="Wang X."/>
            <person name="Zheng X."/>
            <person name="Niu Y."/>
            <person name="Chen S."/>
            <person name="Feng W."/>
        </authorList>
    </citation>
    <scope>NUCLEOTIDE SEQUENCE [LARGE SCALE GENOMIC DNA]</scope>
    <source>
        <strain evidence="11">DH-2019</strain>
    </source>
</reference>
<proteinExistence type="predicted"/>
<feature type="chain" id="PRO_5046502152" description="Protein kinase domain-containing protein" evidence="9">
    <location>
        <begin position="24"/>
        <end position="660"/>
    </location>
</feature>
<evidence type="ECO:0000256" key="4">
    <source>
        <dbReference type="ARBA" id="ARBA00022737"/>
    </source>
</evidence>
<dbReference type="Gene3D" id="1.10.510.10">
    <property type="entry name" value="Transferase(Phosphotransferase) domain 1"/>
    <property type="match status" value="1"/>
</dbReference>
<feature type="domain" description="Protein kinase" evidence="10">
    <location>
        <begin position="354"/>
        <end position="632"/>
    </location>
</feature>
<dbReference type="Pfam" id="PF07714">
    <property type="entry name" value="PK_Tyr_Ser-Thr"/>
    <property type="match status" value="1"/>
</dbReference>
<dbReference type="Gene3D" id="3.80.10.10">
    <property type="entry name" value="Ribonuclease Inhibitor"/>
    <property type="match status" value="2"/>
</dbReference>
<dbReference type="InterPro" id="IPR011009">
    <property type="entry name" value="Kinase-like_dom_sf"/>
</dbReference>
<evidence type="ECO:0000256" key="5">
    <source>
        <dbReference type="ARBA" id="ARBA00022989"/>
    </source>
</evidence>
<evidence type="ECO:0000256" key="7">
    <source>
        <dbReference type="SAM" id="MobiDB-lite"/>
    </source>
</evidence>
<keyword evidence="3 8" id="KW-0812">Transmembrane</keyword>
<comment type="subcellular location">
    <subcellularLocation>
        <location evidence="1">Membrane</location>
    </subcellularLocation>
</comment>
<keyword evidence="2" id="KW-0433">Leucine-rich repeat</keyword>
<evidence type="ECO:0000259" key="10">
    <source>
        <dbReference type="PROSITE" id="PS50011"/>
    </source>
</evidence>
<evidence type="ECO:0000313" key="12">
    <source>
        <dbReference type="Proteomes" id="UP001318860"/>
    </source>
</evidence>
<evidence type="ECO:0000256" key="2">
    <source>
        <dbReference type="ARBA" id="ARBA00022614"/>
    </source>
</evidence>
<dbReference type="PANTHER" id="PTHR48007:SF4">
    <property type="entry name" value="LEUCINE-RICH REPEAT RECEPTOR-LIKE PROTEIN KINASE PXC1"/>
    <property type="match status" value="1"/>
</dbReference>
<evidence type="ECO:0000256" key="9">
    <source>
        <dbReference type="SAM" id="SignalP"/>
    </source>
</evidence>
<dbReference type="PROSITE" id="PS50011">
    <property type="entry name" value="PROTEIN_KINASE_DOM"/>
    <property type="match status" value="1"/>
</dbReference>
<dbReference type="EMBL" id="JABTTQ020002053">
    <property type="protein sequence ID" value="KAK6126357.1"/>
    <property type="molecule type" value="Genomic_DNA"/>
</dbReference>
<evidence type="ECO:0000256" key="3">
    <source>
        <dbReference type="ARBA" id="ARBA00022692"/>
    </source>
</evidence>
<feature type="signal peptide" evidence="9">
    <location>
        <begin position="1"/>
        <end position="23"/>
    </location>
</feature>
<name>A0ABR0UW72_REHGL</name>
<evidence type="ECO:0000256" key="1">
    <source>
        <dbReference type="ARBA" id="ARBA00004370"/>
    </source>
</evidence>
<keyword evidence="5 8" id="KW-1133">Transmembrane helix</keyword>
<dbReference type="PRINTS" id="PR00019">
    <property type="entry name" value="LEURICHRPT"/>
</dbReference>
<evidence type="ECO:0000313" key="11">
    <source>
        <dbReference type="EMBL" id="KAK6126357.1"/>
    </source>
</evidence>
<gene>
    <name evidence="11" type="ORF">DH2020_039929</name>
</gene>
<dbReference type="PANTHER" id="PTHR48007">
    <property type="entry name" value="LEUCINE-RICH REPEAT RECEPTOR-LIKE PROTEIN KINASE PXC1"/>
    <property type="match status" value="1"/>
</dbReference>
<sequence>MDLHFSFLIIFSTSLLFTLSAAAANDTAALSIFRSQTDLHGALLSNWTTTPAASTACAANWFGINCTNHRVTAVSLPSLNLRGPIAALSSLDQLRLLELRDNRLNGTLAPIANCLNLKHVYLSGNDFSGEIPPELSSLHRLLRLDLSNNNLRGPIPTQLSNLSRLLTLRLENNEISGTIPNFFNSLPNLKDLNLSNNELQGTLQNSLLSRYGGSTFSGNEGLCCNSPNFPNFPKCSNTVPSNPSSLPSSIADPPHKHHKKLSNGAIIALIVANSLLLLIISSFLLAYYCGNKSNDMNSMAESEFGKRSSYSSEKRVYANNNGGGGDSDGTNGTDKSKLVFFDRKKQFELEDLLRASAEMLGKGSLGTVYKAVLEDGSTVAVKRLKDANPCARKEFEQYMDVIGKVRHRNVVRFRAYYYAREEKLLVYDYLPNGSLHSLLHGSRGPGRIPLDWTTRISLILGAARGLAKIHNEYGSSRIPHGNVKSSNILLDKNGIACVSDFGLSLLLNPVHAIAKLGGYRAPEQSETKRLSQKADVYSFGVLLLEVLTGRAPSGHPPTAHQEEPAVDLPKWVSSVVRDEWTVEVFDQELLRYKNIEEELVAMLHVAMACVVARPEKRPTMVEVVRMIEEIRVEQSPVGEEYDESRSSLSPSVGTTEDALG</sequence>
<accession>A0ABR0UW72</accession>
<dbReference type="InterPro" id="IPR046959">
    <property type="entry name" value="PRK1-6/SRF4-like"/>
</dbReference>
<dbReference type="SUPFAM" id="SSF56112">
    <property type="entry name" value="Protein kinase-like (PK-like)"/>
    <property type="match status" value="1"/>
</dbReference>
<dbReference type="Gene3D" id="3.30.200.20">
    <property type="entry name" value="Phosphorylase Kinase, domain 1"/>
    <property type="match status" value="1"/>
</dbReference>
<keyword evidence="12" id="KW-1185">Reference proteome</keyword>
<dbReference type="Proteomes" id="UP001318860">
    <property type="component" value="Unassembled WGS sequence"/>
</dbReference>
<feature type="region of interest" description="Disordered" evidence="7">
    <location>
        <begin position="635"/>
        <end position="660"/>
    </location>
</feature>
<organism evidence="11 12">
    <name type="scientific">Rehmannia glutinosa</name>
    <name type="common">Chinese foxglove</name>
    <dbReference type="NCBI Taxonomy" id="99300"/>
    <lineage>
        <taxon>Eukaryota</taxon>
        <taxon>Viridiplantae</taxon>
        <taxon>Streptophyta</taxon>
        <taxon>Embryophyta</taxon>
        <taxon>Tracheophyta</taxon>
        <taxon>Spermatophyta</taxon>
        <taxon>Magnoliopsida</taxon>
        <taxon>eudicotyledons</taxon>
        <taxon>Gunneridae</taxon>
        <taxon>Pentapetalae</taxon>
        <taxon>asterids</taxon>
        <taxon>lamiids</taxon>
        <taxon>Lamiales</taxon>
        <taxon>Orobanchaceae</taxon>
        <taxon>Rehmannieae</taxon>
        <taxon>Rehmannia</taxon>
    </lineage>
</organism>
<dbReference type="SUPFAM" id="SSF52058">
    <property type="entry name" value="L domain-like"/>
    <property type="match status" value="1"/>
</dbReference>
<keyword evidence="9" id="KW-0732">Signal</keyword>
<protein>
    <recommendedName>
        <fullName evidence="10">Protein kinase domain-containing protein</fullName>
    </recommendedName>
</protein>
<evidence type="ECO:0000256" key="8">
    <source>
        <dbReference type="SAM" id="Phobius"/>
    </source>
</evidence>
<dbReference type="InterPro" id="IPR001611">
    <property type="entry name" value="Leu-rich_rpt"/>
</dbReference>
<dbReference type="Pfam" id="PF00560">
    <property type="entry name" value="LRR_1"/>
    <property type="match status" value="3"/>
</dbReference>
<dbReference type="InterPro" id="IPR000719">
    <property type="entry name" value="Prot_kinase_dom"/>
</dbReference>
<dbReference type="InterPro" id="IPR032675">
    <property type="entry name" value="LRR_dom_sf"/>
</dbReference>